<feature type="compositionally biased region" description="Basic and acidic residues" evidence="1">
    <location>
        <begin position="1"/>
        <end position="17"/>
    </location>
</feature>
<dbReference type="EMBL" id="BARS01021392">
    <property type="protein sequence ID" value="GAG03091.1"/>
    <property type="molecule type" value="Genomic_DNA"/>
</dbReference>
<feature type="region of interest" description="Disordered" evidence="1">
    <location>
        <begin position="1"/>
        <end position="41"/>
    </location>
</feature>
<protein>
    <submittedName>
        <fullName evidence="2">Uncharacterized protein</fullName>
    </submittedName>
</protein>
<evidence type="ECO:0000313" key="2">
    <source>
        <dbReference type="EMBL" id="GAG03091.1"/>
    </source>
</evidence>
<accession>X0VRB4</accession>
<organism evidence="2">
    <name type="scientific">marine sediment metagenome</name>
    <dbReference type="NCBI Taxonomy" id="412755"/>
    <lineage>
        <taxon>unclassified sequences</taxon>
        <taxon>metagenomes</taxon>
        <taxon>ecological metagenomes</taxon>
    </lineage>
</organism>
<gene>
    <name evidence="2" type="ORF">S01H1_34365</name>
</gene>
<reference evidence="2" key="1">
    <citation type="journal article" date="2014" name="Front. Microbiol.">
        <title>High frequency of phylogenetically diverse reductive dehalogenase-homologous genes in deep subseafloor sedimentary metagenomes.</title>
        <authorList>
            <person name="Kawai M."/>
            <person name="Futagami T."/>
            <person name="Toyoda A."/>
            <person name="Takaki Y."/>
            <person name="Nishi S."/>
            <person name="Hori S."/>
            <person name="Arai W."/>
            <person name="Tsubouchi T."/>
            <person name="Morono Y."/>
            <person name="Uchiyama I."/>
            <person name="Ito T."/>
            <person name="Fujiyama A."/>
            <person name="Inagaki F."/>
            <person name="Takami H."/>
        </authorList>
    </citation>
    <scope>NUCLEOTIDE SEQUENCE</scope>
    <source>
        <strain evidence="2">Expedition CK06-06</strain>
    </source>
</reference>
<dbReference type="AlphaFoldDB" id="X0VRB4"/>
<name>X0VRB4_9ZZZZ</name>
<comment type="caution">
    <text evidence="2">The sequence shown here is derived from an EMBL/GenBank/DDBJ whole genome shotgun (WGS) entry which is preliminary data.</text>
</comment>
<evidence type="ECO:0000256" key="1">
    <source>
        <dbReference type="SAM" id="MobiDB-lite"/>
    </source>
</evidence>
<proteinExistence type="predicted"/>
<sequence>MEREQRKNARKANDDAAAKVIPTDGRYKVTRNRSQEGQTER</sequence>